<gene>
    <name evidence="7" type="ORF">O6P43_030814</name>
</gene>
<dbReference type="GO" id="GO:0020037">
    <property type="term" value="F:heme binding"/>
    <property type="evidence" value="ECO:0007669"/>
    <property type="project" value="InterPro"/>
</dbReference>
<keyword evidence="4 5" id="KW-0349">Heme</keyword>
<dbReference type="GO" id="GO:0005506">
    <property type="term" value="F:iron ion binding"/>
    <property type="evidence" value="ECO:0007669"/>
    <property type="project" value="InterPro"/>
</dbReference>
<dbReference type="PRINTS" id="PR00385">
    <property type="entry name" value="P450"/>
</dbReference>
<comment type="caution">
    <text evidence="7">The sequence shown here is derived from an EMBL/GenBank/DDBJ whole genome shotgun (WGS) entry which is preliminary data.</text>
</comment>
<dbReference type="AlphaFoldDB" id="A0AAD7KU10"/>
<dbReference type="Pfam" id="PF00067">
    <property type="entry name" value="p450"/>
    <property type="match status" value="3"/>
</dbReference>
<sequence>MLHLYLSPAFSLLFFIFLTYLLIKWLIFSNTKHKNLPPSPTKLPVLGNLHQLGSHPHCALHRLSQQHGHLMMLHFGSMPVLAVSSTDAAREIMKTHDSIFSNRPKLNITDKLLYEGKDISTAPYGEYWRQMKSICVLQLLSQKRVQSFQNIREEEVGFLIEDIRESCSLSSPVNLSKLFASLTNDVVCRVAFGKKYRGGENGKKFQELLEEFMKLLGSINVGDFIPWLSWKEREMGMLQGESKKNFVDILLEIQKENKAGFAIHKDNIKAIILDMFAAGTDTTYSVLEWAMAELIRQPRVMQKLQNEVRGTANTKSLITEKDLDKMPYFKAVMKETEPATFINAWAIGTDPMFWDEPEVFRPERFVNSSIDFKGHDFQLIPFGAGRRGCPGILFAMITNELVIANLVNRFDWALPDNEMGEELDMTEWNGLITHKCVPLLAVATPT</sequence>
<evidence type="ECO:0000256" key="4">
    <source>
        <dbReference type="PIRSR" id="PIRSR602401-1"/>
    </source>
</evidence>
<keyword evidence="6" id="KW-0472">Membrane</keyword>
<dbReference type="Gene3D" id="1.10.630.10">
    <property type="entry name" value="Cytochrome P450"/>
    <property type="match status" value="2"/>
</dbReference>
<comment type="cofactor">
    <cofactor evidence="4">
        <name>heme</name>
        <dbReference type="ChEBI" id="CHEBI:30413"/>
    </cofactor>
</comment>
<dbReference type="GO" id="GO:0016705">
    <property type="term" value="F:oxidoreductase activity, acting on paired donors, with incorporation or reduction of molecular oxygen"/>
    <property type="evidence" value="ECO:0007669"/>
    <property type="project" value="InterPro"/>
</dbReference>
<dbReference type="PROSITE" id="PS00086">
    <property type="entry name" value="CYTOCHROME_P450"/>
    <property type="match status" value="1"/>
</dbReference>
<dbReference type="SUPFAM" id="SSF48264">
    <property type="entry name" value="Cytochrome P450"/>
    <property type="match status" value="1"/>
</dbReference>
<keyword evidence="6" id="KW-1133">Transmembrane helix</keyword>
<evidence type="ECO:0000256" key="3">
    <source>
        <dbReference type="ARBA" id="ARBA00023004"/>
    </source>
</evidence>
<dbReference type="CDD" id="cd11072">
    <property type="entry name" value="CYP71-like"/>
    <property type="match status" value="1"/>
</dbReference>
<dbReference type="PANTHER" id="PTHR47955:SF15">
    <property type="entry name" value="CYTOCHROME P450 71A2-LIKE"/>
    <property type="match status" value="1"/>
</dbReference>
<feature type="binding site" description="axial binding residue" evidence="4">
    <location>
        <position position="389"/>
    </location>
    <ligand>
        <name>heme</name>
        <dbReference type="ChEBI" id="CHEBI:30413"/>
    </ligand>
    <ligandPart>
        <name>Fe</name>
        <dbReference type="ChEBI" id="CHEBI:18248"/>
    </ligandPart>
</feature>
<dbReference type="InterPro" id="IPR002401">
    <property type="entry name" value="Cyt_P450_E_grp-I"/>
</dbReference>
<evidence type="ECO:0000313" key="8">
    <source>
        <dbReference type="Proteomes" id="UP001163823"/>
    </source>
</evidence>
<dbReference type="Proteomes" id="UP001163823">
    <property type="component" value="Chromosome 13"/>
</dbReference>
<dbReference type="InterPro" id="IPR036396">
    <property type="entry name" value="Cyt_P450_sf"/>
</dbReference>
<keyword evidence="2 4" id="KW-0479">Metal-binding</keyword>
<keyword evidence="3 4" id="KW-0408">Iron</keyword>
<keyword evidence="6" id="KW-0812">Transmembrane</keyword>
<name>A0AAD7KU10_QUISA</name>
<evidence type="ECO:0000256" key="2">
    <source>
        <dbReference type="ARBA" id="ARBA00022723"/>
    </source>
</evidence>
<organism evidence="7 8">
    <name type="scientific">Quillaja saponaria</name>
    <name type="common">Soap bark tree</name>
    <dbReference type="NCBI Taxonomy" id="32244"/>
    <lineage>
        <taxon>Eukaryota</taxon>
        <taxon>Viridiplantae</taxon>
        <taxon>Streptophyta</taxon>
        <taxon>Embryophyta</taxon>
        <taxon>Tracheophyta</taxon>
        <taxon>Spermatophyta</taxon>
        <taxon>Magnoliopsida</taxon>
        <taxon>eudicotyledons</taxon>
        <taxon>Gunneridae</taxon>
        <taxon>Pentapetalae</taxon>
        <taxon>rosids</taxon>
        <taxon>fabids</taxon>
        <taxon>Fabales</taxon>
        <taxon>Quillajaceae</taxon>
        <taxon>Quillaja</taxon>
    </lineage>
</organism>
<accession>A0AAD7KU10</accession>
<evidence type="ECO:0000256" key="6">
    <source>
        <dbReference type="SAM" id="Phobius"/>
    </source>
</evidence>
<evidence type="ECO:0000256" key="5">
    <source>
        <dbReference type="RuleBase" id="RU000461"/>
    </source>
</evidence>
<dbReference type="EMBL" id="JARAOO010000013">
    <property type="protein sequence ID" value="KAJ7945799.1"/>
    <property type="molecule type" value="Genomic_DNA"/>
</dbReference>
<dbReference type="KEGG" id="qsa:O6P43_030814"/>
<reference evidence="7" key="1">
    <citation type="journal article" date="2023" name="Science">
        <title>Elucidation of the pathway for biosynthesis of saponin adjuvants from the soapbark tree.</title>
        <authorList>
            <person name="Reed J."/>
            <person name="Orme A."/>
            <person name="El-Demerdash A."/>
            <person name="Owen C."/>
            <person name="Martin L.B.B."/>
            <person name="Misra R.C."/>
            <person name="Kikuchi S."/>
            <person name="Rejzek M."/>
            <person name="Martin A.C."/>
            <person name="Harkess A."/>
            <person name="Leebens-Mack J."/>
            <person name="Louveau T."/>
            <person name="Stephenson M.J."/>
            <person name="Osbourn A."/>
        </authorList>
    </citation>
    <scope>NUCLEOTIDE SEQUENCE</scope>
    <source>
        <strain evidence="7">S10</strain>
    </source>
</reference>
<evidence type="ECO:0000313" key="7">
    <source>
        <dbReference type="EMBL" id="KAJ7945799.1"/>
    </source>
</evidence>
<feature type="transmembrane region" description="Helical" evidence="6">
    <location>
        <begin position="6"/>
        <end position="27"/>
    </location>
</feature>
<evidence type="ECO:0000256" key="1">
    <source>
        <dbReference type="ARBA" id="ARBA00010617"/>
    </source>
</evidence>
<keyword evidence="8" id="KW-1185">Reference proteome</keyword>
<dbReference type="PRINTS" id="PR00463">
    <property type="entry name" value="EP450I"/>
</dbReference>
<proteinExistence type="inferred from homology"/>
<dbReference type="PANTHER" id="PTHR47955">
    <property type="entry name" value="CYTOCHROME P450 FAMILY 71 PROTEIN"/>
    <property type="match status" value="1"/>
</dbReference>
<keyword evidence="5" id="KW-0503">Monooxygenase</keyword>
<dbReference type="InterPro" id="IPR001128">
    <property type="entry name" value="Cyt_P450"/>
</dbReference>
<protein>
    <submittedName>
        <fullName evidence="7">Cytochrome P450</fullName>
    </submittedName>
</protein>
<dbReference type="InterPro" id="IPR017972">
    <property type="entry name" value="Cyt_P450_CS"/>
</dbReference>
<dbReference type="GO" id="GO:0004497">
    <property type="term" value="F:monooxygenase activity"/>
    <property type="evidence" value="ECO:0007669"/>
    <property type="project" value="UniProtKB-KW"/>
</dbReference>
<keyword evidence="5" id="KW-0560">Oxidoreductase</keyword>
<comment type="similarity">
    <text evidence="1 5">Belongs to the cytochrome P450 family.</text>
</comment>